<evidence type="ECO:0000256" key="3">
    <source>
        <dbReference type="ARBA" id="ARBA00022694"/>
    </source>
</evidence>
<keyword evidence="4" id="KW-0456">Lyase</keyword>
<comment type="catalytic activity">
    <reaction evidence="5">
        <text>pretRNA = a 3'-half-tRNA molecule with a 5'-OH end + a 5'-half-tRNA molecule with a 2',3'-cyclic phosphate end + an intron with a 2',3'-cyclic phosphate and a 5'-hydroxyl terminus.</text>
        <dbReference type="EC" id="4.6.1.16"/>
    </reaction>
</comment>
<dbReference type="PANTHER" id="PTHR13070">
    <property type="entry name" value="TRNA-SPLICING ENDONUCLEASE SUBUNIT SEN34-RELATED"/>
    <property type="match status" value="1"/>
</dbReference>
<evidence type="ECO:0000256" key="4">
    <source>
        <dbReference type="ARBA" id="ARBA00023239"/>
    </source>
</evidence>
<keyword evidence="8" id="KW-0540">Nuclease</keyword>
<comment type="similarity">
    <text evidence="1">Belongs to the tRNA-intron endonuclease family.</text>
</comment>
<dbReference type="GO" id="GO:0000379">
    <property type="term" value="P:tRNA-type intron splice site recognition and cleavage"/>
    <property type="evidence" value="ECO:0007669"/>
    <property type="project" value="TreeGrafter"/>
</dbReference>
<name>J7G1A2_9CRYP</name>
<geneLocation type="nucleomorph" evidence="8"/>
<dbReference type="GO" id="GO:0000213">
    <property type="term" value="F:tRNA-intron lyase activity"/>
    <property type="evidence" value="ECO:0007669"/>
    <property type="project" value="UniProtKB-EC"/>
</dbReference>
<dbReference type="EC" id="4.6.1.16" evidence="2"/>
<dbReference type="CDD" id="cd22363">
    <property type="entry name" value="tRNA-intron_lyase_C"/>
    <property type="match status" value="1"/>
</dbReference>
<organism evidence="8 9">
    <name type="scientific">Chroomonas mesostigmatica CCMP1168</name>
    <dbReference type="NCBI Taxonomy" id="1195612"/>
    <lineage>
        <taxon>Eukaryota</taxon>
        <taxon>Cryptophyceae</taxon>
        <taxon>Pyrenomonadales</taxon>
        <taxon>Chroomonadaceae</taxon>
        <taxon>Chroomonas</taxon>
    </lineage>
</organism>
<protein>
    <recommendedName>
        <fullName evidence="2">tRNA-intron lyase</fullName>
        <ecNumber evidence="2">4.6.1.16</ecNumber>
    </recommendedName>
</protein>
<keyword evidence="8" id="KW-0542">Nucleomorph</keyword>
<dbReference type="SUPFAM" id="SSF53032">
    <property type="entry name" value="tRNA-intron endonuclease catalytic domain-like"/>
    <property type="match status" value="1"/>
</dbReference>
<feature type="transmembrane region" description="Helical" evidence="6">
    <location>
        <begin position="200"/>
        <end position="224"/>
    </location>
</feature>
<evidence type="ECO:0000256" key="6">
    <source>
        <dbReference type="SAM" id="Phobius"/>
    </source>
</evidence>
<gene>
    <name evidence="8" type="primary">sen34</name>
    <name evidence="8" type="ORF">CMESO_72</name>
</gene>
<dbReference type="GO" id="GO:0003676">
    <property type="term" value="F:nucleic acid binding"/>
    <property type="evidence" value="ECO:0007669"/>
    <property type="project" value="InterPro"/>
</dbReference>
<keyword evidence="6" id="KW-0472">Membrane</keyword>
<keyword evidence="3" id="KW-0819">tRNA processing</keyword>
<keyword evidence="8" id="KW-0378">Hydrolase</keyword>
<dbReference type="GO" id="GO:0005634">
    <property type="term" value="C:nucleus"/>
    <property type="evidence" value="ECO:0007669"/>
    <property type="project" value="UniProtKB-ARBA"/>
</dbReference>
<dbReference type="Gene3D" id="3.40.1350.10">
    <property type="match status" value="1"/>
</dbReference>
<reference evidence="8 9" key="1">
    <citation type="journal article" date="2012" name="Genome Biol. Evol.">
        <title>Nucleomorph genome sequence of the cryptophyte alga Chroomonas mesostigmatica CCMP1168 reveals lineage-specific gene loss and genome complexity.</title>
        <authorList>
            <person name="Moore C.E."/>
            <person name="Curtis B."/>
            <person name="Mills T."/>
            <person name="Tanifuji G."/>
            <person name="Archibald J.M."/>
        </authorList>
    </citation>
    <scope>NUCLEOTIDE SEQUENCE [LARGE SCALE GENOMIC DNA]</scope>
    <source>
        <strain evidence="8 9">CCMP1168</strain>
    </source>
</reference>
<feature type="transmembrane region" description="Helical" evidence="6">
    <location>
        <begin position="174"/>
        <end position="194"/>
    </location>
</feature>
<keyword evidence="8" id="KW-0255">Endonuclease</keyword>
<dbReference type="InterPro" id="IPR011856">
    <property type="entry name" value="tRNA_endonuc-like_dom_sf"/>
</dbReference>
<sequence length="258" mass="30457">MRIKITHAINGIFLLQNNLDILMLRNEYRIQGSLFLFSSFFLKNKLFLIFFLEEILTGIELGFISLRKINFKKKTDNKFLLTKFFSKKIKLKKKINSRIESVSNFSIRNWRENFFIVTSITKCHENEKNYEKKFFSFSNISTLNPCRKKKLRLPFLIKNFQSIKFTDYIVFRDLWVRGFVITCGLKFGATFIVYAGNIEYFHASLSVFSVKPFCVLFSIDFISFGRVGTCTKKRTLIAFLTKNIFINYCGIKWINSIP</sequence>
<dbReference type="AlphaFoldDB" id="J7G1A2"/>
<dbReference type="InterPro" id="IPR006677">
    <property type="entry name" value="tRNA_intron_Endonuc_cat-like"/>
</dbReference>
<evidence type="ECO:0000313" key="8">
    <source>
        <dbReference type="EMBL" id="AFP65272.1"/>
    </source>
</evidence>
<proteinExistence type="inferred from homology"/>
<evidence type="ECO:0000256" key="2">
    <source>
        <dbReference type="ARBA" id="ARBA00012573"/>
    </source>
</evidence>
<dbReference type="Proteomes" id="UP000243348">
    <property type="component" value="Nucleomorph 1"/>
</dbReference>
<accession>J7G1A2</accession>
<evidence type="ECO:0000256" key="5">
    <source>
        <dbReference type="ARBA" id="ARBA00034031"/>
    </source>
</evidence>
<dbReference type="Pfam" id="PF01974">
    <property type="entry name" value="tRNA_int_endo"/>
    <property type="match status" value="1"/>
</dbReference>
<dbReference type="PANTHER" id="PTHR13070:SF0">
    <property type="entry name" value="TRNA-SPLICING ENDONUCLEASE SUBUNIT SEN34"/>
    <property type="match status" value="1"/>
</dbReference>
<evidence type="ECO:0000259" key="7">
    <source>
        <dbReference type="Pfam" id="PF01974"/>
    </source>
</evidence>
<dbReference type="EMBL" id="CP003680">
    <property type="protein sequence ID" value="AFP65272.1"/>
    <property type="molecule type" value="Genomic_DNA"/>
</dbReference>
<dbReference type="InterPro" id="IPR036167">
    <property type="entry name" value="tRNA_intron_Endo_cat-like_sf"/>
</dbReference>
<evidence type="ECO:0000256" key="1">
    <source>
        <dbReference type="ARBA" id="ARBA00008078"/>
    </source>
</evidence>
<evidence type="ECO:0000313" key="9">
    <source>
        <dbReference type="Proteomes" id="UP000243348"/>
    </source>
</evidence>
<keyword evidence="6" id="KW-1133">Transmembrane helix</keyword>
<feature type="domain" description="tRNA intron endonuclease catalytic" evidence="7">
    <location>
        <begin position="167"/>
        <end position="243"/>
    </location>
</feature>
<keyword evidence="6" id="KW-0812">Transmembrane</keyword>